<keyword evidence="4 8" id="KW-0560">Oxidoreductase</keyword>
<evidence type="ECO:0000256" key="6">
    <source>
        <dbReference type="ARBA" id="ARBA00023033"/>
    </source>
</evidence>
<dbReference type="OrthoDB" id="3934656at2759"/>
<organism evidence="9">
    <name type="scientific">Petromyces alliaceus</name>
    <name type="common">Aspergillus alliaceus</name>
    <dbReference type="NCBI Taxonomy" id="209559"/>
    <lineage>
        <taxon>Eukaryota</taxon>
        <taxon>Fungi</taxon>
        <taxon>Dikarya</taxon>
        <taxon>Ascomycota</taxon>
        <taxon>Pezizomycotina</taxon>
        <taxon>Eurotiomycetes</taxon>
        <taxon>Eurotiomycetidae</taxon>
        <taxon>Eurotiales</taxon>
        <taxon>Aspergillaceae</taxon>
        <taxon>Aspergillus</taxon>
        <taxon>Aspergillus subgen. Circumdati</taxon>
    </lineage>
</organism>
<dbReference type="Proteomes" id="UP000326877">
    <property type="component" value="Unassembled WGS sequence"/>
</dbReference>
<accession>A0A8H6E4A2</accession>
<dbReference type="InterPro" id="IPR002401">
    <property type="entry name" value="Cyt_P450_E_grp-I"/>
</dbReference>
<accession>A0A5N7CGQ0</accession>
<dbReference type="CDD" id="cd11060">
    <property type="entry name" value="CYP57A1-like"/>
    <property type="match status" value="1"/>
</dbReference>
<feature type="binding site" description="axial binding residue" evidence="7">
    <location>
        <position position="447"/>
    </location>
    <ligand>
        <name>heme</name>
        <dbReference type="ChEBI" id="CHEBI:30413"/>
    </ligand>
    <ligandPart>
        <name>Fe</name>
        <dbReference type="ChEBI" id="CHEBI:18248"/>
    </ligandPart>
</feature>
<evidence type="ECO:0000313" key="10">
    <source>
        <dbReference type="EMBL" id="KAF5858869.1"/>
    </source>
</evidence>
<evidence type="ECO:0000256" key="4">
    <source>
        <dbReference type="ARBA" id="ARBA00023002"/>
    </source>
</evidence>
<comment type="cofactor">
    <cofactor evidence="1 7">
        <name>heme</name>
        <dbReference type="ChEBI" id="CHEBI:30413"/>
    </cofactor>
</comment>
<dbReference type="Proteomes" id="UP000541154">
    <property type="component" value="Unassembled WGS sequence"/>
</dbReference>
<keyword evidence="7 8" id="KW-0349">Heme</keyword>
<dbReference type="Gene3D" id="1.10.630.10">
    <property type="entry name" value="Cytochrome P450"/>
    <property type="match status" value="1"/>
</dbReference>
<dbReference type="PANTHER" id="PTHR24305">
    <property type="entry name" value="CYTOCHROME P450"/>
    <property type="match status" value="1"/>
</dbReference>
<evidence type="ECO:0000256" key="8">
    <source>
        <dbReference type="RuleBase" id="RU000461"/>
    </source>
</evidence>
<evidence type="ECO:0000256" key="7">
    <source>
        <dbReference type="PIRSR" id="PIRSR602401-1"/>
    </source>
</evidence>
<dbReference type="PANTHER" id="PTHR24305:SF180">
    <property type="entry name" value="P450, PUTATIVE (EUROFUNG)-RELATED"/>
    <property type="match status" value="1"/>
</dbReference>
<evidence type="ECO:0000256" key="5">
    <source>
        <dbReference type="ARBA" id="ARBA00023004"/>
    </source>
</evidence>
<dbReference type="SUPFAM" id="SSF48264">
    <property type="entry name" value="Cytochrome P450"/>
    <property type="match status" value="1"/>
</dbReference>
<evidence type="ECO:0000313" key="11">
    <source>
        <dbReference type="Proteomes" id="UP000541154"/>
    </source>
</evidence>
<keyword evidence="5 7" id="KW-0408">Iron</keyword>
<dbReference type="Pfam" id="PF00067">
    <property type="entry name" value="p450"/>
    <property type="match status" value="1"/>
</dbReference>
<dbReference type="GO" id="GO:0020037">
    <property type="term" value="F:heme binding"/>
    <property type="evidence" value="ECO:0007669"/>
    <property type="project" value="InterPro"/>
</dbReference>
<dbReference type="PROSITE" id="PS00086">
    <property type="entry name" value="CYTOCHROME_P450"/>
    <property type="match status" value="1"/>
</dbReference>
<keyword evidence="6 8" id="KW-0503">Monooxygenase</keyword>
<sequence>MDFVAQIVIWGTTLIISHLLWNYCRSPLKSFPGPFRAKFTNVWRFQDVFKGRCEITHIELHRKHGLAVCMGPNVLSLSDPKLINQIYSTKDPWLKSDMYIVNDTLVSGVRVKNLFSFQDEQVHAKYNRPVKNLYSMTRVQDMEPGVDMTINLLLEKLHERFISTGNTCEMSKYINYFAWDAMSQISYSKNLGMLEAGSDRFGILEVSNKALDYFASVCQMPTLDLFLDKNPIHRVGPPSFGWVVKFSQEQTEKRLTEGKPSQKNYIDFLDHYIEAKNKMPDIVNDYIVQMYLYSNIAAGSDTTASTMAGAVYYILKNRSVYNRLREELRGAGLSTPAQWKEIRSLTYLDAVMREAMRIHPGIGLLIERVVPKGGFMLPDGRFVPEGTIVGMNPWVINRNESVFGAEPDSFKPERWLPVEGETDEAYQARFSKMKGTDFTFGAGTRACLGKHISRLESYKFVATLFANFDVELANPDSEWKVTNSWFVRQENIPVVIKERKV</sequence>
<dbReference type="GO" id="GO:0016705">
    <property type="term" value="F:oxidoreductase activity, acting on paired donors, with incorporation or reduction of molecular oxygen"/>
    <property type="evidence" value="ECO:0007669"/>
    <property type="project" value="InterPro"/>
</dbReference>
<dbReference type="InterPro" id="IPR050121">
    <property type="entry name" value="Cytochrome_P450_monoxygenase"/>
</dbReference>
<proteinExistence type="inferred from homology"/>
<reference evidence="10 11" key="1">
    <citation type="submission" date="2019-04" db="EMBL/GenBank/DDBJ databases">
        <title>Aspergillus burnettii sp. nov., novel species from soil in southeast Queensland.</title>
        <authorList>
            <person name="Gilchrist C.L.M."/>
            <person name="Pitt J.I."/>
            <person name="Lange L."/>
            <person name="Lacey H.J."/>
            <person name="Vuong D."/>
            <person name="Midgley D.J."/>
            <person name="Greenfield P."/>
            <person name="Bradbury M."/>
            <person name="Lacey E."/>
            <person name="Busk P.K."/>
            <person name="Pilgaard B."/>
            <person name="Chooi Y.H."/>
            <person name="Piggott A.M."/>
        </authorList>
    </citation>
    <scope>NUCLEOTIDE SEQUENCE [LARGE SCALE GENOMIC DNA]</scope>
    <source>
        <strain evidence="10 11">FRR 5400</strain>
    </source>
</reference>
<dbReference type="InterPro" id="IPR017972">
    <property type="entry name" value="Cyt_P450_CS"/>
</dbReference>
<dbReference type="InterPro" id="IPR001128">
    <property type="entry name" value="Cyt_P450"/>
</dbReference>
<dbReference type="AlphaFoldDB" id="A0A5N7CGQ0"/>
<evidence type="ECO:0000256" key="2">
    <source>
        <dbReference type="ARBA" id="ARBA00010617"/>
    </source>
</evidence>
<dbReference type="InterPro" id="IPR036396">
    <property type="entry name" value="Cyt_P450_sf"/>
</dbReference>
<dbReference type="GO" id="GO:0005506">
    <property type="term" value="F:iron ion binding"/>
    <property type="evidence" value="ECO:0007669"/>
    <property type="project" value="InterPro"/>
</dbReference>
<comment type="similarity">
    <text evidence="2 8">Belongs to the cytochrome P450 family.</text>
</comment>
<dbReference type="EMBL" id="SPNV01000187">
    <property type="protein sequence ID" value="KAF5858869.1"/>
    <property type="molecule type" value="Genomic_DNA"/>
</dbReference>
<dbReference type="PRINTS" id="PR00385">
    <property type="entry name" value="P450"/>
</dbReference>
<gene>
    <name evidence="9" type="ORF">BDV23DRAFT_180705</name>
    <name evidence="10" type="ORF">ETB97_003618</name>
</gene>
<reference evidence="9" key="2">
    <citation type="submission" date="2019-04" db="EMBL/GenBank/DDBJ databases">
        <title>Friends and foes A comparative genomics studyof 23 Aspergillus species from section Flavi.</title>
        <authorList>
            <consortium name="DOE Joint Genome Institute"/>
            <person name="Kjaerbolling I."/>
            <person name="Vesth T."/>
            <person name="Frisvad J.C."/>
            <person name="Nybo J.L."/>
            <person name="Theobald S."/>
            <person name="Kildgaard S."/>
            <person name="Isbrandt T."/>
            <person name="Kuo A."/>
            <person name="Sato A."/>
            <person name="Lyhne E.K."/>
            <person name="Kogle M.E."/>
            <person name="Wiebenga A."/>
            <person name="Kun R.S."/>
            <person name="Lubbers R.J."/>
            <person name="Makela M.R."/>
            <person name="Barry K."/>
            <person name="Chovatia M."/>
            <person name="Clum A."/>
            <person name="Daum C."/>
            <person name="Haridas S."/>
            <person name="He G."/>
            <person name="LaButti K."/>
            <person name="Lipzen A."/>
            <person name="Mondo S."/>
            <person name="Riley R."/>
            <person name="Salamov A."/>
            <person name="Simmons B.A."/>
            <person name="Magnuson J.K."/>
            <person name="Henrissat B."/>
            <person name="Mortensen U.H."/>
            <person name="Larsen T.O."/>
            <person name="Devries R.P."/>
            <person name="Grigoriev I.V."/>
            <person name="Machida M."/>
            <person name="Baker S.E."/>
            <person name="Andersen M.R."/>
        </authorList>
    </citation>
    <scope>NUCLEOTIDE SEQUENCE [LARGE SCALE GENOMIC DNA]</scope>
    <source>
        <strain evidence="9">IBT 14317</strain>
    </source>
</reference>
<name>A0A5N7CGQ0_PETAA</name>
<protein>
    <submittedName>
        <fullName evidence="9">Cytochrome P450</fullName>
    </submittedName>
</protein>
<evidence type="ECO:0000313" key="9">
    <source>
        <dbReference type="EMBL" id="KAE8393372.1"/>
    </source>
</evidence>
<evidence type="ECO:0000256" key="1">
    <source>
        <dbReference type="ARBA" id="ARBA00001971"/>
    </source>
</evidence>
<dbReference type="EMBL" id="ML735230">
    <property type="protein sequence ID" value="KAE8393372.1"/>
    <property type="molecule type" value="Genomic_DNA"/>
</dbReference>
<dbReference type="GO" id="GO:0004497">
    <property type="term" value="F:monooxygenase activity"/>
    <property type="evidence" value="ECO:0007669"/>
    <property type="project" value="UniProtKB-KW"/>
</dbReference>
<keyword evidence="3 7" id="KW-0479">Metal-binding</keyword>
<dbReference type="PRINTS" id="PR00463">
    <property type="entry name" value="EP450I"/>
</dbReference>
<evidence type="ECO:0000256" key="3">
    <source>
        <dbReference type="ARBA" id="ARBA00022723"/>
    </source>
</evidence>
<keyword evidence="11" id="KW-1185">Reference proteome</keyword>